<sequence length="195" mass="22617">MQPIGEPVVCEHPSENLVDNLKSEINVHVDDHIYWFKIENFETGFYLTNSGCHSFVCLNRYGIIVVQKGLIKPIAWEIRDQSLQFDSRYRQLLAFYLLPQKASFQREGNNIKRKSPLNGPNCKIEIKFSGKDYRILINEKKITAEEIAMHSRNAEIREYITITFIAVNIILLVSVVGVLCWYCFCRKEGNNEGKK</sequence>
<evidence type="ECO:0000313" key="2">
    <source>
        <dbReference type="Proteomes" id="UP001497535"/>
    </source>
</evidence>
<proteinExistence type="predicted"/>
<dbReference type="Proteomes" id="UP001497535">
    <property type="component" value="Unassembled WGS sequence"/>
</dbReference>
<organism evidence="1 2">
    <name type="scientific">Meloidogyne enterolobii</name>
    <name type="common">Root-knot nematode worm</name>
    <name type="synonym">Meloidogyne mayaguensis</name>
    <dbReference type="NCBI Taxonomy" id="390850"/>
    <lineage>
        <taxon>Eukaryota</taxon>
        <taxon>Metazoa</taxon>
        <taxon>Ecdysozoa</taxon>
        <taxon>Nematoda</taxon>
        <taxon>Chromadorea</taxon>
        <taxon>Rhabditida</taxon>
        <taxon>Tylenchina</taxon>
        <taxon>Tylenchomorpha</taxon>
        <taxon>Tylenchoidea</taxon>
        <taxon>Meloidogynidae</taxon>
        <taxon>Meloidogyninae</taxon>
        <taxon>Meloidogyne</taxon>
    </lineage>
</organism>
<comment type="caution">
    <text evidence="1">The sequence shown here is derived from an EMBL/GenBank/DDBJ whole genome shotgun (WGS) entry which is preliminary data.</text>
</comment>
<accession>A0ACB0ZGH9</accession>
<evidence type="ECO:0000313" key="1">
    <source>
        <dbReference type="EMBL" id="CAK5078171.1"/>
    </source>
</evidence>
<name>A0ACB0ZGH9_MELEN</name>
<reference evidence="1" key="1">
    <citation type="submission" date="2023-11" db="EMBL/GenBank/DDBJ databases">
        <authorList>
            <person name="Poullet M."/>
        </authorList>
    </citation>
    <scope>NUCLEOTIDE SEQUENCE</scope>
    <source>
        <strain evidence="1">E1834</strain>
    </source>
</reference>
<gene>
    <name evidence="1" type="ORF">MENTE1834_LOCUS25214</name>
</gene>
<dbReference type="EMBL" id="CAVMJV010000035">
    <property type="protein sequence ID" value="CAK5078171.1"/>
    <property type="molecule type" value="Genomic_DNA"/>
</dbReference>
<protein>
    <submittedName>
        <fullName evidence="1">Uncharacterized protein</fullName>
    </submittedName>
</protein>
<keyword evidence="2" id="KW-1185">Reference proteome</keyword>